<evidence type="ECO:0000256" key="1">
    <source>
        <dbReference type="ARBA" id="ARBA00034120"/>
    </source>
</evidence>
<dbReference type="InterPro" id="IPR030931">
    <property type="entry name" value="Group_II_RT_mat"/>
</dbReference>
<dbReference type="NCBIfam" id="TIGR04416">
    <property type="entry name" value="group_II_RT_mat"/>
    <property type="match status" value="1"/>
</dbReference>
<evidence type="ECO:0000259" key="2">
    <source>
        <dbReference type="PROSITE" id="PS50878"/>
    </source>
</evidence>
<dbReference type="GO" id="GO:0004519">
    <property type="term" value="F:endonuclease activity"/>
    <property type="evidence" value="ECO:0007669"/>
    <property type="project" value="InterPro"/>
</dbReference>
<dbReference type="AlphaFoldDB" id="A0A7X6IDT3"/>
<dbReference type="Pfam" id="PF08388">
    <property type="entry name" value="GIIM"/>
    <property type="match status" value="1"/>
</dbReference>
<accession>A0A7X6IDT3</accession>
<dbReference type="Proteomes" id="UP000534783">
    <property type="component" value="Unassembled WGS sequence"/>
</dbReference>
<gene>
    <name evidence="3" type="primary">ltrA</name>
    <name evidence="3" type="ORF">MNODULE_23250</name>
</gene>
<dbReference type="SMART" id="SM00507">
    <property type="entry name" value="HNHc"/>
    <property type="match status" value="1"/>
</dbReference>
<dbReference type="GO" id="GO:0003676">
    <property type="term" value="F:nucleic acid binding"/>
    <property type="evidence" value="ECO:0007669"/>
    <property type="project" value="InterPro"/>
</dbReference>
<dbReference type="InterPro" id="IPR051083">
    <property type="entry name" value="GrpII_Intron_Splice-Mob/Def"/>
</dbReference>
<dbReference type="PANTHER" id="PTHR34047:SF8">
    <property type="entry name" value="PROTEIN YKFC"/>
    <property type="match status" value="1"/>
</dbReference>
<dbReference type="SUPFAM" id="SSF56672">
    <property type="entry name" value="DNA/RNA polymerases"/>
    <property type="match status" value="1"/>
</dbReference>
<protein>
    <submittedName>
        <fullName evidence="3">Group II intron reverse transcriptase/maturase</fullName>
        <ecNumber evidence="3">2.7.7.49</ecNumber>
    </submittedName>
</protein>
<dbReference type="GO" id="GO:0003964">
    <property type="term" value="F:RNA-directed DNA polymerase activity"/>
    <property type="evidence" value="ECO:0007669"/>
    <property type="project" value="UniProtKB-KW"/>
</dbReference>
<keyword evidence="3" id="KW-0808">Transferase</keyword>
<dbReference type="InterPro" id="IPR043502">
    <property type="entry name" value="DNA/RNA_pol_sf"/>
</dbReference>
<dbReference type="GO" id="GO:0008270">
    <property type="term" value="F:zinc ion binding"/>
    <property type="evidence" value="ECO:0007669"/>
    <property type="project" value="InterPro"/>
</dbReference>
<dbReference type="InterPro" id="IPR000477">
    <property type="entry name" value="RT_dom"/>
</dbReference>
<dbReference type="RefSeq" id="WP_168063635.1">
    <property type="nucleotide sequence ID" value="NZ_VTOW01000009.1"/>
</dbReference>
<dbReference type="CDD" id="cd00085">
    <property type="entry name" value="HNHc"/>
    <property type="match status" value="1"/>
</dbReference>
<reference evidence="3 4" key="1">
    <citation type="journal article" date="2020" name="Nature">
        <title>Bacterial chemolithoautotrophy via manganese oxidation.</title>
        <authorList>
            <person name="Yu H."/>
            <person name="Leadbetter J.R."/>
        </authorList>
    </citation>
    <scope>NUCLEOTIDE SEQUENCE [LARGE SCALE GENOMIC DNA]</scope>
    <source>
        <strain evidence="3 4">Mn-1</strain>
    </source>
</reference>
<keyword evidence="4" id="KW-1185">Reference proteome</keyword>
<dbReference type="Pfam" id="PF13655">
    <property type="entry name" value="RVT_N"/>
    <property type="match status" value="1"/>
</dbReference>
<dbReference type="PANTHER" id="PTHR34047">
    <property type="entry name" value="NUCLEAR INTRON MATURASE 1, MITOCHONDRIAL-RELATED"/>
    <property type="match status" value="1"/>
</dbReference>
<evidence type="ECO:0000313" key="4">
    <source>
        <dbReference type="Proteomes" id="UP000534783"/>
    </source>
</evidence>
<dbReference type="EMBL" id="VTOW01000009">
    <property type="protein sequence ID" value="NKE73675.1"/>
    <property type="molecule type" value="Genomic_DNA"/>
</dbReference>
<sequence>MSTIQIVSAPPYQEVTWHQINWAKCHRTVRRLQARIVKATQENRRHDAKTLERLLTRSFAGKAIAVRRVTENPGKHTPGVDGKTWSTPESKSAAILSLSRRGYKPLPLRRVYIPKSNNKMRPLGIPTMKDRAMQALYLLALEPVSETTADLNSYGFRPERSTADAIAQCFIALGKTKSPQWILEGDIRGCFDNINHDWLVTHIPMDKVILRKWLKAGFIDKQTLYPTEAGTPQGGVISPVLANMTLDGLERELAKRFKRTERMQRVHQVNMVRYADDFIITAKSKELLEDEVKPLVEKFLMTRGLELSKEKTRITHIEEGFDFLGQNVRKYKDKLLIMPSRKNIKAFLDKVRGIVKGNMTIKQEGLIDFLNPVIRGWANYHKHIVAKKTFQSVDHQIHKLLWRWVKRRHPNKGARWIKEKYFTKVGNREWMFSLKRIQQDTGETLPVRLLFKATSVKISRHIKVRAEANPFDPKWETYFEKRLDIKMVGDLGGRRKLLYLWKEQDGICPICHEKITSLTQWNCHHLVERAKGGLNKLNNMILLHPNCHRQAHSQGLKVVKPAPQKGL</sequence>
<dbReference type="PROSITE" id="PS50878">
    <property type="entry name" value="RT_POL"/>
    <property type="match status" value="1"/>
</dbReference>
<keyword evidence="3" id="KW-0695">RNA-directed DNA polymerase</keyword>
<proteinExistence type="inferred from homology"/>
<dbReference type="InterPro" id="IPR013597">
    <property type="entry name" value="Mat_intron_G2"/>
</dbReference>
<dbReference type="Pfam" id="PF00078">
    <property type="entry name" value="RVT_1"/>
    <property type="match status" value="1"/>
</dbReference>
<organism evidence="3 4">
    <name type="scientific">Candidatus Manganitrophus noduliformans</name>
    <dbReference type="NCBI Taxonomy" id="2606439"/>
    <lineage>
        <taxon>Bacteria</taxon>
        <taxon>Pseudomonadati</taxon>
        <taxon>Nitrospirota</taxon>
        <taxon>Nitrospiria</taxon>
        <taxon>Candidatus Troglogloeales</taxon>
        <taxon>Candidatus Manganitrophaceae</taxon>
        <taxon>Candidatus Manganitrophus</taxon>
    </lineage>
</organism>
<dbReference type="InterPro" id="IPR003615">
    <property type="entry name" value="HNH_nuc"/>
</dbReference>
<dbReference type="Pfam" id="PF01844">
    <property type="entry name" value="HNH"/>
    <property type="match status" value="1"/>
</dbReference>
<dbReference type="InterPro" id="IPR025960">
    <property type="entry name" value="RVT_N"/>
</dbReference>
<keyword evidence="3" id="KW-0548">Nucleotidyltransferase</keyword>
<dbReference type="Gene3D" id="1.10.30.50">
    <property type="match status" value="1"/>
</dbReference>
<dbReference type="EC" id="2.7.7.49" evidence="3"/>
<evidence type="ECO:0000313" key="3">
    <source>
        <dbReference type="EMBL" id="NKE73675.1"/>
    </source>
</evidence>
<dbReference type="InterPro" id="IPR002711">
    <property type="entry name" value="HNH"/>
</dbReference>
<comment type="caution">
    <text evidence="3">The sequence shown here is derived from an EMBL/GenBank/DDBJ whole genome shotgun (WGS) entry which is preliminary data.</text>
</comment>
<dbReference type="CDD" id="cd01651">
    <property type="entry name" value="RT_G2_intron"/>
    <property type="match status" value="1"/>
</dbReference>
<comment type="similarity">
    <text evidence="1">Belongs to the bacterial reverse transcriptase family.</text>
</comment>
<name>A0A7X6IDT3_9BACT</name>
<feature type="domain" description="Reverse transcriptase" evidence="2">
    <location>
        <begin position="94"/>
        <end position="328"/>
    </location>
</feature>